<protein>
    <submittedName>
        <fullName evidence="2">Uncharacterized protein</fullName>
    </submittedName>
</protein>
<organism evidence="2 3">
    <name type="scientific">Trachymyrmex septentrionalis</name>
    <dbReference type="NCBI Taxonomy" id="34720"/>
    <lineage>
        <taxon>Eukaryota</taxon>
        <taxon>Metazoa</taxon>
        <taxon>Ecdysozoa</taxon>
        <taxon>Arthropoda</taxon>
        <taxon>Hexapoda</taxon>
        <taxon>Insecta</taxon>
        <taxon>Pterygota</taxon>
        <taxon>Neoptera</taxon>
        <taxon>Endopterygota</taxon>
        <taxon>Hymenoptera</taxon>
        <taxon>Apocrita</taxon>
        <taxon>Aculeata</taxon>
        <taxon>Formicoidea</taxon>
        <taxon>Formicidae</taxon>
        <taxon>Myrmicinae</taxon>
        <taxon>Trachymyrmex</taxon>
    </lineage>
</organism>
<dbReference type="Proteomes" id="UP000078541">
    <property type="component" value="Unassembled WGS sequence"/>
</dbReference>
<name>A0A195F7A7_9HYME</name>
<evidence type="ECO:0000313" key="2">
    <source>
        <dbReference type="EMBL" id="KYN36067.1"/>
    </source>
</evidence>
<proteinExistence type="predicted"/>
<evidence type="ECO:0000256" key="1">
    <source>
        <dbReference type="SAM" id="MobiDB-lite"/>
    </source>
</evidence>
<sequence>MIFVHFLDAYKGKSRFGLLEFVKRVLIVRMREVTRDSTKREMATAQSENHITRVITILISRGMIGRDVNARPARMPVYLAGREKVCGKGGGGKVGDGTESKLPVAAKPPR</sequence>
<evidence type="ECO:0000313" key="3">
    <source>
        <dbReference type="Proteomes" id="UP000078541"/>
    </source>
</evidence>
<keyword evidence="3" id="KW-1185">Reference proteome</keyword>
<reference evidence="2 3" key="1">
    <citation type="submission" date="2016-03" db="EMBL/GenBank/DDBJ databases">
        <title>Trachymyrmex septentrionalis WGS genome.</title>
        <authorList>
            <person name="Nygaard S."/>
            <person name="Hu H."/>
            <person name="Boomsma J."/>
            <person name="Zhang G."/>
        </authorList>
    </citation>
    <scope>NUCLEOTIDE SEQUENCE [LARGE SCALE GENOMIC DNA]</scope>
    <source>
        <strain evidence="2">Tsep2-gDNA-1</strain>
        <tissue evidence="2">Whole body</tissue>
    </source>
</reference>
<gene>
    <name evidence="2" type="ORF">ALC56_09604</name>
</gene>
<dbReference type="EMBL" id="KQ981763">
    <property type="protein sequence ID" value="KYN36067.1"/>
    <property type="molecule type" value="Genomic_DNA"/>
</dbReference>
<accession>A0A195F7A7</accession>
<dbReference type="AlphaFoldDB" id="A0A195F7A7"/>
<feature type="region of interest" description="Disordered" evidence="1">
    <location>
        <begin position="88"/>
        <end position="110"/>
    </location>
</feature>